<name>A0A372JRA4_9ACTN</name>
<proteinExistence type="predicted"/>
<dbReference type="AlphaFoldDB" id="A0A372JRA4"/>
<accession>A0A372JRA4</accession>
<dbReference type="OrthoDB" id="3476584at2"/>
<sequence length="285" mass="29867">MIVCVHVGRGATGGTGSEGPMACSVGRRVVAAAIVPAVAAGVSGCGTARQGAAPAEAEARAPAALVTAATLRREDVPKGFLPADDQEVFRGIRPSDPDCARLLRMVDGASGRSSAADPDVPQSHTAYYRAEPAATLVEHVLRLPRGEAAERMDEVRRAVAACPAIDLGPSGGGWDGRRFDGRGLGRVRLTHPRRPHDVVAVRYTHPGGGRRYGLDAVFARTGRDFLALAALGEFGERGENRLRRMEALVLHRLADAHDSARVVLTPTRATEASADSASPTPTPQP</sequence>
<reference evidence="1 2" key="1">
    <citation type="submission" date="2018-08" db="EMBL/GenBank/DDBJ databases">
        <title>Actinomadura jelena sp. nov., a novel Actinomycete isolated from soil in Chad.</title>
        <authorList>
            <person name="Shi L."/>
        </authorList>
    </citation>
    <scope>NUCLEOTIDE SEQUENCE [LARGE SCALE GENOMIC DNA]</scope>
    <source>
        <strain evidence="1 2">NEAU-G17</strain>
    </source>
</reference>
<dbReference type="RefSeq" id="WP_117356530.1">
    <property type="nucleotide sequence ID" value="NZ_QURH01000115.1"/>
</dbReference>
<organism evidence="1 2">
    <name type="scientific">Actinomadura logoneensis</name>
    <dbReference type="NCBI Taxonomy" id="2293572"/>
    <lineage>
        <taxon>Bacteria</taxon>
        <taxon>Bacillati</taxon>
        <taxon>Actinomycetota</taxon>
        <taxon>Actinomycetes</taxon>
        <taxon>Streptosporangiales</taxon>
        <taxon>Thermomonosporaceae</taxon>
        <taxon>Actinomadura</taxon>
    </lineage>
</organism>
<comment type="caution">
    <text evidence="1">The sequence shown here is derived from an EMBL/GenBank/DDBJ whole genome shotgun (WGS) entry which is preliminary data.</text>
</comment>
<gene>
    <name evidence="1" type="ORF">DZF91_06200</name>
</gene>
<evidence type="ECO:0008006" key="3">
    <source>
        <dbReference type="Google" id="ProtNLM"/>
    </source>
</evidence>
<protein>
    <recommendedName>
        <fullName evidence="3">PknH-like extracellular domain-containing protein</fullName>
    </recommendedName>
</protein>
<keyword evidence="2" id="KW-1185">Reference proteome</keyword>
<evidence type="ECO:0000313" key="2">
    <source>
        <dbReference type="Proteomes" id="UP000261811"/>
    </source>
</evidence>
<evidence type="ECO:0000313" key="1">
    <source>
        <dbReference type="EMBL" id="RFU42479.1"/>
    </source>
</evidence>
<dbReference type="EMBL" id="QURH01000115">
    <property type="protein sequence ID" value="RFU42479.1"/>
    <property type="molecule type" value="Genomic_DNA"/>
</dbReference>
<dbReference type="Proteomes" id="UP000261811">
    <property type="component" value="Unassembled WGS sequence"/>
</dbReference>